<name>A0ACB6Z4C3_THEGA</name>
<protein>
    <submittedName>
        <fullName evidence="1">Uncharacterized protein</fullName>
    </submittedName>
</protein>
<proteinExistence type="predicted"/>
<sequence>MSSGVLKEIINGGNDIVSLKYYKVAVVTILLYDYLLTLADEVKYAWHGRKTWVFALFLMNRYTPLGYQLWVLIVEYGPTSPQRVCDRSAFLSALAFTWSTLLAQVVLTLRIYAITGQNRIIAACFGVITMSQFTLGLYLSILVATQGAQHILPIPLDAYRLCIFVRHRPLEIGFTTISLLYDFLAFSLIIYLVARSNVYKSPIPSLLWTIAQDATLYFMFIFTSHLVLELTLLFARPTLQVHPAGGNIVYLPVMIARLMLSLKKANASQEHVWSLGVPTTHTTVAFAERRGFSDTRDEINLDVYGSGHEGTQSQA</sequence>
<dbReference type="Proteomes" id="UP000886501">
    <property type="component" value="Unassembled WGS sequence"/>
</dbReference>
<reference evidence="1" key="1">
    <citation type="submission" date="2019-10" db="EMBL/GenBank/DDBJ databases">
        <authorList>
            <consortium name="DOE Joint Genome Institute"/>
            <person name="Kuo A."/>
            <person name="Miyauchi S."/>
            <person name="Kiss E."/>
            <person name="Drula E."/>
            <person name="Kohler A."/>
            <person name="Sanchez-Garcia M."/>
            <person name="Andreopoulos B."/>
            <person name="Barry K.W."/>
            <person name="Bonito G."/>
            <person name="Buee M."/>
            <person name="Carver A."/>
            <person name="Chen C."/>
            <person name="Cichocki N."/>
            <person name="Clum A."/>
            <person name="Culley D."/>
            <person name="Crous P.W."/>
            <person name="Fauchery L."/>
            <person name="Girlanda M."/>
            <person name="Hayes R."/>
            <person name="Keri Z."/>
            <person name="Labutti K."/>
            <person name="Lipzen A."/>
            <person name="Lombard V."/>
            <person name="Magnuson J."/>
            <person name="Maillard F."/>
            <person name="Morin E."/>
            <person name="Murat C."/>
            <person name="Nolan M."/>
            <person name="Ohm R."/>
            <person name="Pangilinan J."/>
            <person name="Pereira M."/>
            <person name="Perotto S."/>
            <person name="Peter M."/>
            <person name="Riley R."/>
            <person name="Sitrit Y."/>
            <person name="Stielow B."/>
            <person name="Szollosi G."/>
            <person name="Zifcakova L."/>
            <person name="Stursova M."/>
            <person name="Spatafora J.W."/>
            <person name="Tedersoo L."/>
            <person name="Vaario L.-M."/>
            <person name="Yamada A."/>
            <person name="Yan M."/>
            <person name="Wang P."/>
            <person name="Xu J."/>
            <person name="Bruns T."/>
            <person name="Baldrian P."/>
            <person name="Vilgalys R."/>
            <person name="Henrissat B."/>
            <person name="Grigoriev I.V."/>
            <person name="Hibbett D."/>
            <person name="Nagy L.G."/>
            <person name="Martin F.M."/>
        </authorList>
    </citation>
    <scope>NUCLEOTIDE SEQUENCE</scope>
    <source>
        <strain evidence="1">P2</strain>
    </source>
</reference>
<evidence type="ECO:0000313" key="1">
    <source>
        <dbReference type="EMBL" id="KAF9644220.1"/>
    </source>
</evidence>
<gene>
    <name evidence="1" type="ORF">BDM02DRAFT_3122279</name>
</gene>
<comment type="caution">
    <text evidence="1">The sequence shown here is derived from an EMBL/GenBank/DDBJ whole genome shotgun (WGS) entry which is preliminary data.</text>
</comment>
<keyword evidence="2" id="KW-1185">Reference proteome</keyword>
<organism evidence="1 2">
    <name type="scientific">Thelephora ganbajun</name>
    <name type="common">Ganba fungus</name>
    <dbReference type="NCBI Taxonomy" id="370292"/>
    <lineage>
        <taxon>Eukaryota</taxon>
        <taxon>Fungi</taxon>
        <taxon>Dikarya</taxon>
        <taxon>Basidiomycota</taxon>
        <taxon>Agaricomycotina</taxon>
        <taxon>Agaricomycetes</taxon>
        <taxon>Thelephorales</taxon>
        <taxon>Thelephoraceae</taxon>
        <taxon>Thelephora</taxon>
    </lineage>
</organism>
<accession>A0ACB6Z4C3</accession>
<dbReference type="EMBL" id="MU118153">
    <property type="protein sequence ID" value="KAF9644220.1"/>
    <property type="molecule type" value="Genomic_DNA"/>
</dbReference>
<evidence type="ECO:0000313" key="2">
    <source>
        <dbReference type="Proteomes" id="UP000886501"/>
    </source>
</evidence>
<reference evidence="1" key="2">
    <citation type="journal article" date="2020" name="Nat. Commun.">
        <title>Large-scale genome sequencing of mycorrhizal fungi provides insights into the early evolution of symbiotic traits.</title>
        <authorList>
            <person name="Miyauchi S."/>
            <person name="Kiss E."/>
            <person name="Kuo A."/>
            <person name="Drula E."/>
            <person name="Kohler A."/>
            <person name="Sanchez-Garcia M."/>
            <person name="Morin E."/>
            <person name="Andreopoulos B."/>
            <person name="Barry K.W."/>
            <person name="Bonito G."/>
            <person name="Buee M."/>
            <person name="Carver A."/>
            <person name="Chen C."/>
            <person name="Cichocki N."/>
            <person name="Clum A."/>
            <person name="Culley D."/>
            <person name="Crous P.W."/>
            <person name="Fauchery L."/>
            <person name="Girlanda M."/>
            <person name="Hayes R.D."/>
            <person name="Keri Z."/>
            <person name="LaButti K."/>
            <person name="Lipzen A."/>
            <person name="Lombard V."/>
            <person name="Magnuson J."/>
            <person name="Maillard F."/>
            <person name="Murat C."/>
            <person name="Nolan M."/>
            <person name="Ohm R.A."/>
            <person name="Pangilinan J."/>
            <person name="Pereira M.F."/>
            <person name="Perotto S."/>
            <person name="Peter M."/>
            <person name="Pfister S."/>
            <person name="Riley R."/>
            <person name="Sitrit Y."/>
            <person name="Stielow J.B."/>
            <person name="Szollosi G."/>
            <person name="Zifcakova L."/>
            <person name="Stursova M."/>
            <person name="Spatafora J.W."/>
            <person name="Tedersoo L."/>
            <person name="Vaario L.M."/>
            <person name="Yamada A."/>
            <person name="Yan M."/>
            <person name="Wang P."/>
            <person name="Xu J."/>
            <person name="Bruns T."/>
            <person name="Baldrian P."/>
            <person name="Vilgalys R."/>
            <person name="Dunand C."/>
            <person name="Henrissat B."/>
            <person name="Grigoriev I.V."/>
            <person name="Hibbett D."/>
            <person name="Nagy L.G."/>
            <person name="Martin F.M."/>
        </authorList>
    </citation>
    <scope>NUCLEOTIDE SEQUENCE</scope>
    <source>
        <strain evidence="1">P2</strain>
    </source>
</reference>